<evidence type="ECO:0000256" key="1">
    <source>
        <dbReference type="PROSITE-ProRule" id="PRU00182"/>
    </source>
</evidence>
<proteinExistence type="predicted"/>
<evidence type="ECO:0000313" key="3">
    <source>
        <dbReference type="Proteomes" id="UP000239477"/>
    </source>
</evidence>
<dbReference type="InterPro" id="IPR036986">
    <property type="entry name" value="S4_RNA-bd_sf"/>
</dbReference>
<dbReference type="Pfam" id="PF13275">
    <property type="entry name" value="S4_2"/>
    <property type="match status" value="1"/>
</dbReference>
<name>A0A2S0I7B1_9BURK</name>
<dbReference type="PROSITE" id="PS50889">
    <property type="entry name" value="S4"/>
    <property type="match status" value="1"/>
</dbReference>
<dbReference type="EMBL" id="CP023270">
    <property type="protein sequence ID" value="AVJ27898.1"/>
    <property type="molecule type" value="Genomic_DNA"/>
</dbReference>
<dbReference type="AlphaFoldDB" id="A0A2S0I7B1"/>
<keyword evidence="1" id="KW-0694">RNA-binding</keyword>
<dbReference type="GO" id="GO:0003723">
    <property type="term" value="F:RNA binding"/>
    <property type="evidence" value="ECO:0007669"/>
    <property type="project" value="UniProtKB-KW"/>
</dbReference>
<dbReference type="RefSeq" id="WP_105238731.1">
    <property type="nucleotide sequence ID" value="NZ_CP023270.1"/>
</dbReference>
<dbReference type="Proteomes" id="UP000239477">
    <property type="component" value="Chromosome"/>
</dbReference>
<dbReference type="Gene3D" id="3.10.290.10">
    <property type="entry name" value="RNA-binding S4 domain"/>
    <property type="match status" value="1"/>
</dbReference>
<reference evidence="2 3" key="1">
    <citation type="submission" date="2017-09" db="EMBL/GenBank/DDBJ databases">
        <title>Genomic, metabolic, and phenotypic characteristics of bacterial isolates from the natural microbiome of the model nematode Caenorhabditis elegans.</title>
        <authorList>
            <person name="Zimmermann J."/>
            <person name="Obeng N."/>
            <person name="Yang W."/>
            <person name="Obeng O."/>
            <person name="Kissoyan K."/>
            <person name="Pees B."/>
            <person name="Dirksen P."/>
            <person name="Hoppner M."/>
            <person name="Franke A."/>
            <person name="Rosenstiel P."/>
            <person name="Leippe M."/>
            <person name="Dierking K."/>
            <person name="Kaleta C."/>
            <person name="Schulenburg H."/>
        </authorList>
    </citation>
    <scope>NUCLEOTIDE SEQUENCE [LARGE SCALE GENOMIC DNA]</scope>
    <source>
        <strain evidence="2 3">MYb73</strain>
    </source>
</reference>
<gene>
    <name evidence="2" type="ORF">CLM73_12635</name>
</gene>
<dbReference type="OrthoDB" id="9802835at2"/>
<protein>
    <submittedName>
        <fullName evidence="2">RNA-binding protein</fullName>
    </submittedName>
</protein>
<evidence type="ECO:0000313" key="2">
    <source>
        <dbReference type="EMBL" id="AVJ27898.1"/>
    </source>
</evidence>
<keyword evidence="3" id="KW-1185">Reference proteome</keyword>
<accession>A0A2S0I7B1</accession>
<organism evidence="2 3">
    <name type="scientific">Achromobacter spanius</name>
    <dbReference type="NCBI Taxonomy" id="217203"/>
    <lineage>
        <taxon>Bacteria</taxon>
        <taxon>Pseudomonadati</taxon>
        <taxon>Pseudomonadota</taxon>
        <taxon>Betaproteobacteria</taxon>
        <taxon>Burkholderiales</taxon>
        <taxon>Alcaligenaceae</taxon>
        <taxon>Achromobacter</taxon>
    </lineage>
</organism>
<sequence length="85" mass="8734">MSIIEFTLAEGSPYIEINQLLKATGVVDSGGAGKMLVADGQVRVGGVVETRKTAKIRDGQIVTCGGVRIVVRAFAGAPEDDGDSA</sequence>
<dbReference type="SUPFAM" id="SSF55174">
    <property type="entry name" value="Alpha-L RNA-binding motif"/>
    <property type="match status" value="1"/>
</dbReference>